<evidence type="ECO:0000313" key="3">
    <source>
        <dbReference type="Proteomes" id="UP000006039"/>
    </source>
</evidence>
<dbReference type="VEuPathDB" id="FungiDB:GGTG_00555"/>
<evidence type="ECO:0000313" key="2">
    <source>
        <dbReference type="EnsemblFungi" id="EJT80560"/>
    </source>
</evidence>
<organism evidence="1">
    <name type="scientific">Gaeumannomyces tritici (strain R3-111a-1)</name>
    <name type="common">Wheat and barley take-all root rot fungus</name>
    <name type="synonym">Gaeumannomyces graminis var. tritici</name>
    <dbReference type="NCBI Taxonomy" id="644352"/>
    <lineage>
        <taxon>Eukaryota</taxon>
        <taxon>Fungi</taxon>
        <taxon>Dikarya</taxon>
        <taxon>Ascomycota</taxon>
        <taxon>Pezizomycotina</taxon>
        <taxon>Sordariomycetes</taxon>
        <taxon>Sordariomycetidae</taxon>
        <taxon>Magnaporthales</taxon>
        <taxon>Magnaporthaceae</taxon>
        <taxon>Gaeumannomyces</taxon>
    </lineage>
</organism>
<gene>
    <name evidence="2" type="primary">20341013</name>
    <name evidence="1" type="ORF">GGTG_00555</name>
</gene>
<dbReference type="AlphaFoldDB" id="J3NH17"/>
<reference evidence="3" key="1">
    <citation type="submission" date="2010-07" db="EMBL/GenBank/DDBJ databases">
        <title>The genome sequence of Gaeumannomyces graminis var. tritici strain R3-111a-1.</title>
        <authorList>
            <consortium name="The Broad Institute Genome Sequencing Platform"/>
            <person name="Ma L.-J."/>
            <person name="Dead R."/>
            <person name="Young S."/>
            <person name="Zeng Q."/>
            <person name="Koehrsen M."/>
            <person name="Alvarado L."/>
            <person name="Berlin A."/>
            <person name="Chapman S.B."/>
            <person name="Chen Z."/>
            <person name="Freedman E."/>
            <person name="Gellesch M."/>
            <person name="Goldberg J."/>
            <person name="Griggs A."/>
            <person name="Gujja S."/>
            <person name="Heilman E.R."/>
            <person name="Heiman D."/>
            <person name="Hepburn T."/>
            <person name="Howarth C."/>
            <person name="Jen D."/>
            <person name="Larson L."/>
            <person name="Mehta T."/>
            <person name="Neiman D."/>
            <person name="Pearson M."/>
            <person name="Roberts A."/>
            <person name="Saif S."/>
            <person name="Shea T."/>
            <person name="Shenoy N."/>
            <person name="Sisk P."/>
            <person name="Stolte C."/>
            <person name="Sykes S."/>
            <person name="Walk T."/>
            <person name="White J."/>
            <person name="Yandava C."/>
            <person name="Haas B."/>
            <person name="Nusbaum C."/>
            <person name="Birren B."/>
        </authorList>
    </citation>
    <scope>NUCLEOTIDE SEQUENCE [LARGE SCALE GENOMIC DNA]</scope>
    <source>
        <strain evidence="3">R3-111a-1</strain>
    </source>
</reference>
<evidence type="ECO:0000313" key="1">
    <source>
        <dbReference type="EMBL" id="EJT80560.1"/>
    </source>
</evidence>
<dbReference type="Proteomes" id="UP000006039">
    <property type="component" value="Unassembled WGS sequence"/>
</dbReference>
<sequence length="478" mass="54935">MLSGIPCQTNPGLDIPSSSQERLYRALTATHNFVSRPWGILDSRAWAFQERLLSRRIISITREGLFWDCLHHSASDRRPAGIKGDHSPEFRDSDDRNLKRLLLGALPGPFEASDSVPLASRNASRSDLLRHWRRILQQYTKRSLTYQTDKLVAADGVMGRMGKLLLDDNVLGICRTDAVRCLLWFEEPRFDVLRHLRSRNKLALPDPAFQRPDPSRQYITPDSLTPNLTVPSWSWAGSVNPIQYRLWHPRNSNQDSPKEQFTELATVKSMYTQRSDDELLGSYEGLLVLEGHCVYCFIHGSNVHAYYSAGRPFESWLRGRRPRDGSLTESTPLLADDVDGYLTRRQAHHREHETRRQTESWPEERLRADHMARRDFTFLRNHFEGNLAGDAPRGSHSNHQNYEMARLLLVGNGGYDRFNMGQHCMVLRQVGLGWKRIGICVFEAQKCCLQDPRRCQRGCISAEGIKPCLGFWDRVEVE</sequence>
<dbReference type="eggNOG" id="ENOG502RN1W">
    <property type="taxonomic scope" value="Eukaryota"/>
</dbReference>
<reference evidence="2" key="5">
    <citation type="submission" date="2018-04" db="UniProtKB">
        <authorList>
            <consortium name="EnsemblFungi"/>
        </authorList>
    </citation>
    <scope>IDENTIFICATION</scope>
    <source>
        <strain evidence="2">R3-111a-1</strain>
    </source>
</reference>
<protein>
    <submittedName>
        <fullName evidence="1 2">Uncharacterized protein</fullName>
    </submittedName>
</protein>
<dbReference type="EMBL" id="GL385395">
    <property type="protein sequence ID" value="EJT80560.1"/>
    <property type="molecule type" value="Genomic_DNA"/>
</dbReference>
<dbReference type="GeneID" id="20341013"/>
<dbReference type="EnsemblFungi" id="EJT80560">
    <property type="protein sequence ID" value="EJT80560"/>
    <property type="gene ID" value="GGTG_00555"/>
</dbReference>
<reference evidence="2" key="4">
    <citation type="journal article" date="2015" name="G3 (Bethesda)">
        <title>Genome sequences of three phytopathogenic species of the Magnaporthaceae family of fungi.</title>
        <authorList>
            <person name="Okagaki L.H."/>
            <person name="Nunes C.C."/>
            <person name="Sailsbery J."/>
            <person name="Clay B."/>
            <person name="Brown D."/>
            <person name="John T."/>
            <person name="Oh Y."/>
            <person name="Young N."/>
            <person name="Fitzgerald M."/>
            <person name="Haas B.J."/>
            <person name="Zeng Q."/>
            <person name="Young S."/>
            <person name="Adiconis X."/>
            <person name="Fan L."/>
            <person name="Levin J.Z."/>
            <person name="Mitchell T.K."/>
            <person name="Okubara P.A."/>
            <person name="Farman M.L."/>
            <person name="Kohn L.M."/>
            <person name="Birren B."/>
            <person name="Ma L.-J."/>
            <person name="Dean R.A."/>
        </authorList>
    </citation>
    <scope>NUCLEOTIDE SEQUENCE</scope>
    <source>
        <strain evidence="2">R3-111a-1</strain>
    </source>
</reference>
<dbReference type="PANTHER" id="PTHR33112:SF16">
    <property type="entry name" value="HETEROKARYON INCOMPATIBILITY DOMAIN-CONTAINING PROTEIN"/>
    <property type="match status" value="1"/>
</dbReference>
<reference evidence="1" key="2">
    <citation type="submission" date="2010-07" db="EMBL/GenBank/DDBJ databases">
        <authorList>
            <consortium name="The Broad Institute Genome Sequencing Platform"/>
            <consortium name="Broad Institute Genome Sequencing Center for Infectious Disease"/>
            <person name="Ma L.-J."/>
            <person name="Dead R."/>
            <person name="Young S."/>
            <person name="Zeng Q."/>
            <person name="Koehrsen M."/>
            <person name="Alvarado L."/>
            <person name="Berlin A."/>
            <person name="Chapman S.B."/>
            <person name="Chen Z."/>
            <person name="Freedman E."/>
            <person name="Gellesch M."/>
            <person name="Goldberg J."/>
            <person name="Griggs A."/>
            <person name="Gujja S."/>
            <person name="Heilman E.R."/>
            <person name="Heiman D."/>
            <person name="Hepburn T."/>
            <person name="Howarth C."/>
            <person name="Jen D."/>
            <person name="Larson L."/>
            <person name="Mehta T."/>
            <person name="Neiman D."/>
            <person name="Pearson M."/>
            <person name="Roberts A."/>
            <person name="Saif S."/>
            <person name="Shea T."/>
            <person name="Shenoy N."/>
            <person name="Sisk P."/>
            <person name="Stolte C."/>
            <person name="Sykes S."/>
            <person name="Walk T."/>
            <person name="White J."/>
            <person name="Yandava C."/>
            <person name="Haas B."/>
            <person name="Nusbaum C."/>
            <person name="Birren B."/>
        </authorList>
    </citation>
    <scope>NUCLEOTIDE SEQUENCE</scope>
    <source>
        <strain evidence="1">R3-111a-1</strain>
    </source>
</reference>
<keyword evidence="3" id="KW-1185">Reference proteome</keyword>
<dbReference type="OrthoDB" id="5362512at2759"/>
<proteinExistence type="predicted"/>
<dbReference type="HOGENOM" id="CLU_025945_0_0_1"/>
<reference evidence="1" key="3">
    <citation type="submission" date="2010-09" db="EMBL/GenBank/DDBJ databases">
        <title>Annotation of Gaeumannomyces graminis var. tritici R3-111a-1.</title>
        <authorList>
            <consortium name="The Broad Institute Genome Sequencing Platform"/>
            <person name="Ma L.-J."/>
            <person name="Dead R."/>
            <person name="Young S.K."/>
            <person name="Zeng Q."/>
            <person name="Gargeya S."/>
            <person name="Fitzgerald M."/>
            <person name="Haas B."/>
            <person name="Abouelleil A."/>
            <person name="Alvarado L."/>
            <person name="Arachchi H.M."/>
            <person name="Berlin A."/>
            <person name="Brown A."/>
            <person name="Chapman S.B."/>
            <person name="Chen Z."/>
            <person name="Dunbar C."/>
            <person name="Freedman E."/>
            <person name="Gearin G."/>
            <person name="Gellesch M."/>
            <person name="Goldberg J."/>
            <person name="Griggs A."/>
            <person name="Gujja S."/>
            <person name="Heiman D."/>
            <person name="Howarth C."/>
            <person name="Larson L."/>
            <person name="Lui A."/>
            <person name="MacDonald P.J.P."/>
            <person name="Mehta T."/>
            <person name="Montmayeur A."/>
            <person name="Murphy C."/>
            <person name="Neiman D."/>
            <person name="Pearson M."/>
            <person name="Priest M."/>
            <person name="Roberts A."/>
            <person name="Saif S."/>
            <person name="Shea T."/>
            <person name="Shenoy N."/>
            <person name="Sisk P."/>
            <person name="Stolte C."/>
            <person name="Sykes S."/>
            <person name="Yandava C."/>
            <person name="Wortman J."/>
            <person name="Nusbaum C."/>
            <person name="Birren B."/>
        </authorList>
    </citation>
    <scope>NUCLEOTIDE SEQUENCE</scope>
    <source>
        <strain evidence="1">R3-111a-1</strain>
    </source>
</reference>
<accession>J3NH17</accession>
<dbReference type="PANTHER" id="PTHR33112">
    <property type="entry name" value="DOMAIN PROTEIN, PUTATIVE-RELATED"/>
    <property type="match status" value="1"/>
</dbReference>
<dbReference type="RefSeq" id="XP_009216569.1">
    <property type="nucleotide sequence ID" value="XM_009218305.1"/>
</dbReference>
<name>J3NH17_GAET3</name>